<dbReference type="Proteomes" id="UP000597886">
    <property type="component" value="Unassembled WGS sequence"/>
</dbReference>
<evidence type="ECO:0000313" key="2">
    <source>
        <dbReference type="Proteomes" id="UP000597886"/>
    </source>
</evidence>
<gene>
    <name evidence="1" type="ORF">GS634_11285</name>
</gene>
<comment type="caution">
    <text evidence="1">The sequence shown here is derived from an EMBL/GenBank/DDBJ whole genome shotgun (WGS) entry which is preliminary data.</text>
</comment>
<proteinExistence type="predicted"/>
<dbReference type="EMBL" id="WVRA01000003">
    <property type="protein sequence ID" value="NOE18701.1"/>
    <property type="molecule type" value="Genomic_DNA"/>
</dbReference>
<name>A0AA91BZZ7_9RHOB</name>
<accession>A0AA91BZZ7</accession>
<protein>
    <submittedName>
        <fullName evidence="1">Uncharacterized protein</fullName>
    </submittedName>
</protein>
<organism evidence="1 2">
    <name type="scientific">Ruegeria atlantica</name>
    <dbReference type="NCBI Taxonomy" id="81569"/>
    <lineage>
        <taxon>Bacteria</taxon>
        <taxon>Pseudomonadati</taxon>
        <taxon>Pseudomonadota</taxon>
        <taxon>Alphaproteobacteria</taxon>
        <taxon>Rhodobacterales</taxon>
        <taxon>Roseobacteraceae</taxon>
        <taxon>Ruegeria</taxon>
    </lineage>
</organism>
<dbReference type="RefSeq" id="WP_171330097.1">
    <property type="nucleotide sequence ID" value="NZ_WVRA01000003.1"/>
</dbReference>
<evidence type="ECO:0000313" key="1">
    <source>
        <dbReference type="EMBL" id="NOE18701.1"/>
    </source>
</evidence>
<reference evidence="1" key="1">
    <citation type="submission" date="2019-12" db="EMBL/GenBank/DDBJ databases">
        <title>Ruegeria JWLKs population differentiation of coral mucus and skeleton niches.</title>
        <authorList>
            <person name="Luo D."/>
        </authorList>
    </citation>
    <scope>NUCLEOTIDE SEQUENCE</scope>
    <source>
        <strain evidence="1">HKCCD6181</strain>
    </source>
</reference>
<dbReference type="AlphaFoldDB" id="A0AA91BZZ7"/>
<sequence length="75" mass="8166">MTFSLAVQIHDHLQDVADMTGAEVIRMDDACVPGGDGETDRKAGVSNKFAPKVGTGKVFERLGSDKRKRFAQEQT</sequence>